<gene>
    <name evidence="2" type="ORF">CMUS01_06100</name>
</gene>
<feature type="chain" id="PRO_5034031607" evidence="1">
    <location>
        <begin position="20"/>
        <end position="320"/>
    </location>
</feature>
<feature type="signal peptide" evidence="1">
    <location>
        <begin position="1"/>
        <end position="19"/>
    </location>
</feature>
<dbReference type="AlphaFoldDB" id="A0A8H6KNT7"/>
<dbReference type="OrthoDB" id="5236103at2759"/>
<dbReference type="EMBL" id="WIGM01000193">
    <property type="protein sequence ID" value="KAF6834628.1"/>
    <property type="molecule type" value="Genomic_DNA"/>
</dbReference>
<proteinExistence type="predicted"/>
<evidence type="ECO:0000313" key="3">
    <source>
        <dbReference type="Proteomes" id="UP000639643"/>
    </source>
</evidence>
<evidence type="ECO:0000313" key="2">
    <source>
        <dbReference type="EMBL" id="KAF6834628.1"/>
    </source>
</evidence>
<protein>
    <submittedName>
        <fullName evidence="2">Uncharacterized protein</fullName>
    </submittedName>
</protein>
<dbReference type="Proteomes" id="UP000639643">
    <property type="component" value="Unassembled WGS sequence"/>
</dbReference>
<evidence type="ECO:0000256" key="1">
    <source>
        <dbReference type="SAM" id="SignalP"/>
    </source>
</evidence>
<keyword evidence="3" id="KW-1185">Reference proteome</keyword>
<accession>A0A8H6KNT7</accession>
<reference evidence="2" key="1">
    <citation type="journal article" date="2020" name="Phytopathology">
        <title>Genome Sequence Resources of Colletotrichum truncatum, C. plurivorum, C. musicola, and C. sojae: Four Species Pathogenic to Soybean (Glycine max).</title>
        <authorList>
            <person name="Rogerio F."/>
            <person name="Boufleur T.R."/>
            <person name="Ciampi-Guillardi M."/>
            <person name="Sukno S.A."/>
            <person name="Thon M.R."/>
            <person name="Massola Junior N.S."/>
            <person name="Baroncelli R."/>
        </authorList>
    </citation>
    <scope>NUCLEOTIDE SEQUENCE</scope>
    <source>
        <strain evidence="2">LFN0074</strain>
    </source>
</reference>
<name>A0A8H6KNT7_9PEZI</name>
<organism evidence="2 3">
    <name type="scientific">Colletotrichum musicola</name>
    <dbReference type="NCBI Taxonomy" id="2175873"/>
    <lineage>
        <taxon>Eukaryota</taxon>
        <taxon>Fungi</taxon>
        <taxon>Dikarya</taxon>
        <taxon>Ascomycota</taxon>
        <taxon>Pezizomycotina</taxon>
        <taxon>Sordariomycetes</taxon>
        <taxon>Hypocreomycetidae</taxon>
        <taxon>Glomerellales</taxon>
        <taxon>Glomerellaceae</taxon>
        <taxon>Colletotrichum</taxon>
        <taxon>Colletotrichum orchidearum species complex</taxon>
    </lineage>
</organism>
<keyword evidence="1" id="KW-0732">Signal</keyword>
<sequence>MWFRTSWILLVVAHFSVLAASKSASAAYEKIWLYYAYQIAYKLDGPNQRYILRQLDPKDRLDRKYTTAINNGNRGSLKDGMMTWTEFQWSLNNLRGQPSLPELEDDLDKTAANIWNSDIRNKLMVNIAASHYEGEDAGVKYHSYIDSLGAMIRRARSEIGDSAIGEEMLRKTREVSEKIVDMRAAEFRQDRYIGEFLRTNFPGIRAYTYQVSDISKQTSPAPVVHGIRRRIKKEVYDVVDLGRTLYAFESEIAIKLAFGMDGDTTGAWRKRFVDFFNNYVKEAFSNGPPIPERDPLAEGHRTVLTVWEQCLEAADNPVCK</sequence>
<comment type="caution">
    <text evidence="2">The sequence shown here is derived from an EMBL/GenBank/DDBJ whole genome shotgun (WGS) entry which is preliminary data.</text>
</comment>